<sequence>MSELSALPGTSFYDQARNNAWSNFRLLNCCQKLGAAELTAKRTSFFPGILQTLNHIVIVDWFYIDALLDEGRGRDCFANANPFGDIAELADAQKRSDQKLLDFCKTLTIEAANRPVTLARGQGKTATETAGAVLSHLFVHQTHHRGQVHAMLSGTVQTPPQLDEYYLDCDAEFRGTDFQDLGWDGK</sequence>
<dbReference type="GO" id="GO:0046872">
    <property type="term" value="F:metal ion binding"/>
    <property type="evidence" value="ECO:0007669"/>
    <property type="project" value="UniProtKB-KW"/>
</dbReference>
<dbReference type="RefSeq" id="WP_101267952.1">
    <property type="nucleotide sequence ID" value="NZ_NWTK01000009.1"/>
</dbReference>
<gene>
    <name evidence="4" type="ORF">COO20_14980</name>
</gene>
<evidence type="ECO:0000256" key="3">
    <source>
        <dbReference type="PIRSR" id="PIRSR607837-1"/>
    </source>
</evidence>
<name>A0A2N3KS65_9PROT</name>
<dbReference type="InterPro" id="IPR007837">
    <property type="entry name" value="DinB"/>
</dbReference>
<organism evidence="4 5">
    <name type="scientific">Thalassospira marina</name>
    <dbReference type="NCBI Taxonomy" id="2048283"/>
    <lineage>
        <taxon>Bacteria</taxon>
        <taxon>Pseudomonadati</taxon>
        <taxon>Pseudomonadota</taxon>
        <taxon>Alphaproteobacteria</taxon>
        <taxon>Rhodospirillales</taxon>
        <taxon>Thalassospiraceae</taxon>
        <taxon>Thalassospira</taxon>
    </lineage>
</organism>
<dbReference type="SUPFAM" id="SSF109854">
    <property type="entry name" value="DinB/YfiT-like putative metalloenzymes"/>
    <property type="match status" value="1"/>
</dbReference>
<evidence type="ECO:0000313" key="5">
    <source>
        <dbReference type="Proteomes" id="UP000233597"/>
    </source>
</evidence>
<dbReference type="EMBL" id="NWTK01000009">
    <property type="protein sequence ID" value="PKR53392.1"/>
    <property type="molecule type" value="Genomic_DNA"/>
</dbReference>
<evidence type="ECO:0000256" key="2">
    <source>
        <dbReference type="ARBA" id="ARBA00022723"/>
    </source>
</evidence>
<protein>
    <submittedName>
        <fullName evidence="4">Damage-inducible protein DinB</fullName>
    </submittedName>
</protein>
<dbReference type="Gene3D" id="1.20.120.450">
    <property type="entry name" value="dinb family like domain"/>
    <property type="match status" value="1"/>
</dbReference>
<comment type="caution">
    <text evidence="4">The sequence shown here is derived from an EMBL/GenBank/DDBJ whole genome shotgun (WGS) entry which is preliminary data.</text>
</comment>
<dbReference type="AlphaFoldDB" id="A0A2N3KS65"/>
<feature type="binding site" evidence="3">
    <location>
        <position position="140"/>
    </location>
    <ligand>
        <name>a divalent metal cation</name>
        <dbReference type="ChEBI" id="CHEBI:60240"/>
    </ligand>
</feature>
<feature type="binding site" evidence="3">
    <location>
        <position position="55"/>
    </location>
    <ligand>
        <name>a divalent metal cation</name>
        <dbReference type="ChEBI" id="CHEBI:60240"/>
    </ligand>
</feature>
<evidence type="ECO:0000256" key="1">
    <source>
        <dbReference type="ARBA" id="ARBA00008635"/>
    </source>
</evidence>
<dbReference type="Proteomes" id="UP000233597">
    <property type="component" value="Unassembled WGS sequence"/>
</dbReference>
<dbReference type="OrthoDB" id="9807509at2"/>
<proteinExistence type="inferred from homology"/>
<reference evidence="4 5" key="1">
    <citation type="submission" date="2017-09" db="EMBL/GenBank/DDBJ databases">
        <title>Biodiversity and function of Thalassospira species in the particle-attached aromatic-hydrocarbon-degrading consortia from the surface seawater of the South China Sea.</title>
        <authorList>
            <person name="Dong C."/>
            <person name="Liu R."/>
            <person name="Shao Z."/>
        </authorList>
    </citation>
    <scope>NUCLEOTIDE SEQUENCE [LARGE SCALE GENOMIC DNA]</scope>
    <source>
        <strain evidence="4 5">CSC1P2</strain>
    </source>
</reference>
<keyword evidence="2 3" id="KW-0479">Metal-binding</keyword>
<dbReference type="PANTHER" id="PTHR37302:SF3">
    <property type="entry name" value="DAMAGE-INDUCIBLE PROTEIN DINB"/>
    <property type="match status" value="1"/>
</dbReference>
<feature type="binding site" evidence="3">
    <location>
        <position position="144"/>
    </location>
    <ligand>
        <name>a divalent metal cation</name>
        <dbReference type="ChEBI" id="CHEBI:60240"/>
    </ligand>
</feature>
<dbReference type="PANTHER" id="PTHR37302">
    <property type="entry name" value="SLR1116 PROTEIN"/>
    <property type="match status" value="1"/>
</dbReference>
<dbReference type="InterPro" id="IPR034660">
    <property type="entry name" value="DinB/YfiT-like"/>
</dbReference>
<dbReference type="Pfam" id="PF05163">
    <property type="entry name" value="DinB"/>
    <property type="match status" value="1"/>
</dbReference>
<comment type="similarity">
    <text evidence="1">Belongs to the DinB family.</text>
</comment>
<evidence type="ECO:0000313" key="4">
    <source>
        <dbReference type="EMBL" id="PKR53392.1"/>
    </source>
</evidence>
<accession>A0A2N3KS65</accession>